<evidence type="ECO:0000313" key="18">
    <source>
        <dbReference type="EMBL" id="VDK34709.1"/>
    </source>
</evidence>
<dbReference type="InterPro" id="IPR011603">
    <property type="entry name" value="2oxoglutarate_DH_E1"/>
</dbReference>
<dbReference type="PIRSF" id="PIRSF000157">
    <property type="entry name" value="Oxoglu_dh_E1"/>
    <property type="match status" value="1"/>
</dbReference>
<dbReference type="Pfam" id="PF16078">
    <property type="entry name" value="2-oxogl_dehyd_N"/>
    <property type="match status" value="1"/>
</dbReference>
<dbReference type="Gene3D" id="3.40.50.12470">
    <property type="match status" value="1"/>
</dbReference>
<gene>
    <name evidence="18" type="ORF">TASK_LOCUS5211</name>
</gene>
<dbReference type="InterPro" id="IPR032106">
    <property type="entry name" value="2-oxogl_dehyd_N"/>
</dbReference>
<dbReference type="NCBIfam" id="NF006914">
    <property type="entry name" value="PRK09404.1"/>
    <property type="match status" value="1"/>
</dbReference>
<evidence type="ECO:0000256" key="2">
    <source>
        <dbReference type="ARBA" id="ARBA00001964"/>
    </source>
</evidence>
<dbReference type="Gene3D" id="3.40.50.970">
    <property type="match status" value="1"/>
</dbReference>
<evidence type="ECO:0000313" key="19">
    <source>
        <dbReference type="Proteomes" id="UP000282613"/>
    </source>
</evidence>
<evidence type="ECO:0000256" key="14">
    <source>
        <dbReference type="ARBA" id="ARBA00037426"/>
    </source>
</evidence>
<evidence type="ECO:0000256" key="12">
    <source>
        <dbReference type="ARBA" id="ARBA00023152"/>
    </source>
</evidence>
<evidence type="ECO:0000256" key="15">
    <source>
        <dbReference type="ARBA" id="ARBA00040267"/>
    </source>
</evidence>
<evidence type="ECO:0000256" key="5">
    <source>
        <dbReference type="ARBA" id="ARBA00012280"/>
    </source>
</evidence>
<dbReference type="PANTHER" id="PTHR23152:SF4">
    <property type="entry name" value="2-OXOADIPATE DEHYDROGENASE COMPLEX COMPONENT E1"/>
    <property type="match status" value="1"/>
</dbReference>
<evidence type="ECO:0000256" key="3">
    <source>
        <dbReference type="ARBA" id="ARBA00004173"/>
    </source>
</evidence>
<dbReference type="WBParaSite" id="TASK_0000521001-mRNA-1">
    <property type="protein sequence ID" value="TASK_0000521001-mRNA-1"/>
    <property type="gene ID" value="TASK_0000521001"/>
</dbReference>
<dbReference type="Pfam" id="PF00676">
    <property type="entry name" value="E1_dh"/>
    <property type="match status" value="1"/>
</dbReference>
<comment type="similarity">
    <text evidence="4">Belongs to the alpha-ketoglutarate dehydrogenase family.</text>
</comment>
<evidence type="ECO:0000256" key="16">
    <source>
        <dbReference type="ARBA" id="ARBA00042984"/>
    </source>
</evidence>
<evidence type="ECO:0000256" key="7">
    <source>
        <dbReference type="ARBA" id="ARBA00022842"/>
    </source>
</evidence>
<dbReference type="SUPFAM" id="SSF52518">
    <property type="entry name" value="Thiamin diphosphate-binding fold (THDP-binding)"/>
    <property type="match status" value="2"/>
</dbReference>
<dbReference type="STRING" id="60517.A0A0R3W542"/>
<comment type="subcellular location">
    <subcellularLocation>
        <location evidence="3">Mitochondrion</location>
    </subcellularLocation>
</comment>
<dbReference type="GO" id="GO:0046872">
    <property type="term" value="F:metal ion binding"/>
    <property type="evidence" value="ECO:0007669"/>
    <property type="project" value="UniProtKB-KW"/>
</dbReference>
<protein>
    <recommendedName>
        <fullName evidence="15">2-oxoglutarate dehydrogenase, mitochondrial</fullName>
        <ecNumber evidence="5">1.2.4.2</ecNumber>
    </recommendedName>
    <alternativeName>
        <fullName evidence="16">2-oxoglutarate dehydrogenase complex component E1</fullName>
    </alternativeName>
    <alternativeName>
        <fullName evidence="13">Alpha-ketoglutarate dehydrogenase</fullName>
    </alternativeName>
</protein>
<proteinExistence type="inferred from homology"/>
<dbReference type="GO" id="GO:0030976">
    <property type="term" value="F:thiamine pyrophosphate binding"/>
    <property type="evidence" value="ECO:0007669"/>
    <property type="project" value="InterPro"/>
</dbReference>
<dbReference type="CDD" id="cd02016">
    <property type="entry name" value="TPP_E1_OGDC_like"/>
    <property type="match status" value="1"/>
</dbReference>
<dbReference type="GO" id="GO:0045252">
    <property type="term" value="C:oxoglutarate dehydrogenase complex"/>
    <property type="evidence" value="ECO:0007669"/>
    <property type="project" value="TreeGrafter"/>
</dbReference>
<dbReference type="InterPro" id="IPR005475">
    <property type="entry name" value="Transketolase-like_Pyr-bd"/>
</dbReference>
<dbReference type="GO" id="GO:0005739">
    <property type="term" value="C:mitochondrion"/>
    <property type="evidence" value="ECO:0007669"/>
    <property type="project" value="UniProtKB-SubCell"/>
</dbReference>
<evidence type="ECO:0000256" key="6">
    <source>
        <dbReference type="ARBA" id="ARBA00022723"/>
    </source>
</evidence>
<dbReference type="FunFam" id="3.40.50.970:FF:000002">
    <property type="entry name" value="2-oxoglutarate dehydrogenase, E1 component"/>
    <property type="match status" value="1"/>
</dbReference>
<dbReference type="EMBL" id="UYRS01018401">
    <property type="protein sequence ID" value="VDK34709.1"/>
    <property type="molecule type" value="Genomic_DNA"/>
</dbReference>
<evidence type="ECO:0000256" key="1">
    <source>
        <dbReference type="ARBA" id="ARBA00001946"/>
    </source>
</evidence>
<sequence>MLYPCITQLVRRPWQLNRWISCTVRYQHKSAAEPFLNGTSSNYIEDIYAAWLKDPNSVHKSWDVYFRNVSSGTSVGAAYTSPPTLGFEQFGFQFVPPMETTVSAGVSAKSIQDHLTVQMIIRSYQVEASKQIVLLFYLRILLCNLTFYFEVRGHLAAKLDPLNIKTSIESARDIVYGRYLGEIVTPDVDKVFRLPLTTHIGGEQTELPFREIIKRLEDAYCQSIGVDYMFINDLKKCDWLRQRFETPGVTKLSVGDRKLLFYRLTHACKFEEYLAKKWSSEKRFGIEGCEVLIPAMKTVIDESVERGVESFVVGMAHRGRLNVLANVCHKPLSDIFCQFDPNLKPADEGSGDVKYHLGMSQHWINRKTGKEFKIAVCANPSHLEAVDPVAQGKTRAEQFYRKDESGKQVMPILLHGDASFAGQGIVYETIHLSNLPSYTTRGTIHIVVNNQIGFTTDPRMSRSSNHCTDVARVTDSPIFHVNADDPDAVVHVARVAAEWRATFGHDVVIDLVGYRRFGHNETDEPMFTQPLMYKRIRQMPTVLEKYSKQLLAEGIITEQEFKDAIEAYHKQCDDAYAEARAQTVAYNRAWIDSPWENFFDNRDPMNLPSTGVEESQLNHIGSFSPFLPVLGCEVVSGYPSNFVVHPGLKRVLKGRAELVKSRIADWALGELFAYGSLLMSGNHVRVSGQDVERGTFSHRHAVLHHQDIDKSVYVPLEHLSPDQAPFTICNSSLSEYAVMGFEMGYSLTNPNSLVIWEAQFGDFANGAQSIIDLYVSSGQQKWVRQSNLVLLLPHGMEGMGPEHSSGRMERFLQLSNDDESHIPVRCTGLLALSFVIWPEQLNGGKALFFKVFGENFSQEQLFETNWIIVNSTTPANMFHVLRRQILLPFRRPLVVFTPKSLLRHPDARSSFDDMLPGTSFQRLIPEAGPAREAPENVKKLIFCSGKVYYEIKKHIDSADCAKEIAVARVEQLTPLPYDLIKEELERYPNAAVQWVQEEHRNQGAWTYVRPRIEHLIQREMPNRVHTKLLYVGRPASAAPATGRKAIHLMENSHILKAVLKTK</sequence>
<comment type="cofactor">
    <cofactor evidence="1">
        <name>Mg(2+)</name>
        <dbReference type="ChEBI" id="CHEBI:18420"/>
    </cofactor>
</comment>
<dbReference type="Pfam" id="PF16870">
    <property type="entry name" value="OxoGdeHyase_C"/>
    <property type="match status" value="1"/>
</dbReference>
<dbReference type="InterPro" id="IPR031717">
    <property type="entry name" value="ODO-1/KGD_C"/>
</dbReference>
<evidence type="ECO:0000256" key="11">
    <source>
        <dbReference type="ARBA" id="ARBA00023128"/>
    </source>
</evidence>
<dbReference type="SMART" id="SM00861">
    <property type="entry name" value="Transket_pyr"/>
    <property type="match status" value="1"/>
</dbReference>
<dbReference type="PANTHER" id="PTHR23152">
    <property type="entry name" value="2-OXOGLUTARATE DEHYDROGENASE"/>
    <property type="match status" value="1"/>
</dbReference>
<organism evidence="20">
    <name type="scientific">Taenia asiatica</name>
    <name type="common">Asian tapeworm</name>
    <dbReference type="NCBI Taxonomy" id="60517"/>
    <lineage>
        <taxon>Eukaryota</taxon>
        <taxon>Metazoa</taxon>
        <taxon>Spiralia</taxon>
        <taxon>Lophotrochozoa</taxon>
        <taxon>Platyhelminthes</taxon>
        <taxon>Cestoda</taxon>
        <taxon>Eucestoda</taxon>
        <taxon>Cyclophyllidea</taxon>
        <taxon>Taeniidae</taxon>
        <taxon>Taenia</taxon>
    </lineage>
</organism>
<dbReference type="GO" id="GO:0006096">
    <property type="term" value="P:glycolytic process"/>
    <property type="evidence" value="ECO:0007669"/>
    <property type="project" value="UniProtKB-KW"/>
</dbReference>
<dbReference type="Pfam" id="PF02779">
    <property type="entry name" value="Transket_pyr"/>
    <property type="match status" value="1"/>
</dbReference>
<keyword evidence="7" id="KW-0460">Magnesium</keyword>
<evidence type="ECO:0000256" key="9">
    <source>
        <dbReference type="ARBA" id="ARBA00023002"/>
    </source>
</evidence>
<dbReference type="Gene3D" id="3.40.50.11610">
    <property type="entry name" value="Multifunctional 2-oxoglutarate metabolism enzyme, C-terminal domain"/>
    <property type="match status" value="1"/>
</dbReference>
<dbReference type="GO" id="GO:0006099">
    <property type="term" value="P:tricarboxylic acid cycle"/>
    <property type="evidence" value="ECO:0007669"/>
    <property type="project" value="TreeGrafter"/>
</dbReference>
<dbReference type="EC" id="1.2.4.2" evidence="5"/>
<keyword evidence="8" id="KW-0809">Transit peptide</keyword>
<dbReference type="OrthoDB" id="413077at2759"/>
<name>A0A0R3W542_TAEAS</name>
<evidence type="ECO:0000256" key="10">
    <source>
        <dbReference type="ARBA" id="ARBA00023052"/>
    </source>
</evidence>
<dbReference type="Gene3D" id="1.10.287.1150">
    <property type="entry name" value="TPP helical domain"/>
    <property type="match status" value="1"/>
</dbReference>
<evidence type="ECO:0000313" key="20">
    <source>
        <dbReference type="WBParaSite" id="TASK_0000521001-mRNA-1"/>
    </source>
</evidence>
<dbReference type="AlphaFoldDB" id="A0A0R3W542"/>
<evidence type="ECO:0000256" key="13">
    <source>
        <dbReference type="ARBA" id="ARBA00030680"/>
    </source>
</evidence>
<reference evidence="20" key="1">
    <citation type="submission" date="2017-02" db="UniProtKB">
        <authorList>
            <consortium name="WormBaseParasite"/>
        </authorList>
    </citation>
    <scope>IDENTIFICATION</scope>
</reference>
<dbReference type="InterPro" id="IPR029061">
    <property type="entry name" value="THDP-binding"/>
</dbReference>
<keyword evidence="12" id="KW-0324">Glycolysis</keyword>
<keyword evidence="10" id="KW-0786">Thiamine pyrophosphate</keyword>
<keyword evidence="11" id="KW-0496">Mitochondrion</keyword>
<comment type="function">
    <text evidence="14">The 2-oxoglutarate dehydrogenase complex catalyzes the overall conversion of 2-oxoglutarate to succinyl-CoA and CO(2). It contains multiple copies of three enzymatic components: 2-oxoglutarate dehydrogenase (E1), dihydrolipoamide succinyltransferase (E2) and lipoamide dehydrogenase (E3).</text>
</comment>
<accession>A0A0R3W542</accession>
<keyword evidence="9" id="KW-0560">Oxidoreductase</keyword>
<keyword evidence="6" id="KW-0479">Metal-binding</keyword>
<dbReference type="Proteomes" id="UP000282613">
    <property type="component" value="Unassembled WGS sequence"/>
</dbReference>
<evidence type="ECO:0000256" key="8">
    <source>
        <dbReference type="ARBA" id="ARBA00022946"/>
    </source>
</evidence>
<dbReference type="FunFam" id="3.40.50.12470:FF:000007">
    <property type="entry name" value="2-oxoglutarate dehydrogenase e1 mitochondrial"/>
    <property type="match status" value="1"/>
</dbReference>
<evidence type="ECO:0000256" key="4">
    <source>
        <dbReference type="ARBA" id="ARBA00006936"/>
    </source>
</evidence>
<reference evidence="18 19" key="2">
    <citation type="submission" date="2018-11" db="EMBL/GenBank/DDBJ databases">
        <authorList>
            <consortium name="Pathogen Informatics"/>
        </authorList>
    </citation>
    <scope>NUCLEOTIDE SEQUENCE [LARGE SCALE GENOMIC DNA]</scope>
</reference>
<evidence type="ECO:0000259" key="17">
    <source>
        <dbReference type="SMART" id="SM00861"/>
    </source>
</evidence>
<dbReference type="GO" id="GO:0004591">
    <property type="term" value="F:oxoglutarate dehydrogenase (succinyl-transferring) activity"/>
    <property type="evidence" value="ECO:0007669"/>
    <property type="project" value="UniProtKB-EC"/>
</dbReference>
<keyword evidence="19" id="KW-1185">Reference proteome</keyword>
<feature type="domain" description="Transketolase-like pyrimidine-binding" evidence="17">
    <location>
        <begin position="664"/>
        <end position="904"/>
    </location>
</feature>
<dbReference type="InterPro" id="IPR001017">
    <property type="entry name" value="DH_E1"/>
</dbReference>
<dbReference type="NCBIfam" id="TIGR00239">
    <property type="entry name" value="2oxo_dh_E1"/>
    <property type="match status" value="1"/>
</dbReference>
<dbReference type="InterPro" id="IPR042179">
    <property type="entry name" value="KGD_C_sf"/>
</dbReference>
<comment type="cofactor">
    <cofactor evidence="2">
        <name>thiamine diphosphate</name>
        <dbReference type="ChEBI" id="CHEBI:58937"/>
    </cofactor>
</comment>